<reference evidence="1 2" key="1">
    <citation type="journal article" date="2022" name="Hortic Res">
        <title>A haplotype resolved chromosomal level avocado genome allows analysis of novel avocado genes.</title>
        <authorList>
            <person name="Nath O."/>
            <person name="Fletcher S.J."/>
            <person name="Hayward A."/>
            <person name="Shaw L.M."/>
            <person name="Masouleh A.K."/>
            <person name="Furtado A."/>
            <person name="Henry R.J."/>
            <person name="Mitter N."/>
        </authorList>
    </citation>
    <scope>NUCLEOTIDE SEQUENCE [LARGE SCALE GENOMIC DNA]</scope>
    <source>
        <strain evidence="2">cv. Hass</strain>
    </source>
</reference>
<accession>A0ACC2K4D0</accession>
<protein>
    <submittedName>
        <fullName evidence="1">Uncharacterized protein</fullName>
    </submittedName>
</protein>
<sequence length="74" mass="8249">MDPSELRYLEDEDTPTMKTIKGATTGFVAGTIWGTVVATCFRSFHQIYNIPRFRRAQPSKFALAAILVPCPNSL</sequence>
<dbReference type="Proteomes" id="UP001234297">
    <property type="component" value="Chromosome 12"/>
</dbReference>
<proteinExistence type="predicted"/>
<evidence type="ECO:0000313" key="1">
    <source>
        <dbReference type="EMBL" id="KAJ8615949.1"/>
    </source>
</evidence>
<organism evidence="1 2">
    <name type="scientific">Persea americana</name>
    <name type="common">Avocado</name>
    <dbReference type="NCBI Taxonomy" id="3435"/>
    <lineage>
        <taxon>Eukaryota</taxon>
        <taxon>Viridiplantae</taxon>
        <taxon>Streptophyta</taxon>
        <taxon>Embryophyta</taxon>
        <taxon>Tracheophyta</taxon>
        <taxon>Spermatophyta</taxon>
        <taxon>Magnoliopsida</taxon>
        <taxon>Magnoliidae</taxon>
        <taxon>Laurales</taxon>
        <taxon>Lauraceae</taxon>
        <taxon>Persea</taxon>
    </lineage>
</organism>
<evidence type="ECO:0000313" key="2">
    <source>
        <dbReference type="Proteomes" id="UP001234297"/>
    </source>
</evidence>
<name>A0ACC2K4D0_PERAE</name>
<dbReference type="EMBL" id="CM056820">
    <property type="protein sequence ID" value="KAJ8615949.1"/>
    <property type="molecule type" value="Genomic_DNA"/>
</dbReference>
<gene>
    <name evidence="1" type="ORF">MRB53_035321</name>
</gene>
<comment type="caution">
    <text evidence="1">The sequence shown here is derived from an EMBL/GenBank/DDBJ whole genome shotgun (WGS) entry which is preliminary data.</text>
</comment>
<keyword evidence="2" id="KW-1185">Reference proteome</keyword>